<keyword evidence="1" id="KW-0805">Transcription regulation</keyword>
<dbReference type="EMBL" id="PVZS01000011">
    <property type="protein sequence ID" value="PSC04770.1"/>
    <property type="molecule type" value="Genomic_DNA"/>
</dbReference>
<dbReference type="Gene3D" id="2.60.120.10">
    <property type="entry name" value="Jelly Rolls"/>
    <property type="match status" value="1"/>
</dbReference>
<keyword evidence="7" id="KW-1185">Reference proteome</keyword>
<dbReference type="GO" id="GO:0006355">
    <property type="term" value="P:regulation of DNA-templated transcription"/>
    <property type="evidence" value="ECO:0007669"/>
    <property type="project" value="InterPro"/>
</dbReference>
<dbReference type="Proteomes" id="UP000239772">
    <property type="component" value="Unassembled WGS sequence"/>
</dbReference>
<gene>
    <name evidence="6" type="ORF">SLNSH_11805</name>
</gene>
<dbReference type="NCBIfam" id="NF006901">
    <property type="entry name" value="PRK09392.1"/>
    <property type="match status" value="1"/>
</dbReference>
<dbReference type="SUPFAM" id="SSF46785">
    <property type="entry name" value="Winged helix' DNA-binding domain"/>
    <property type="match status" value="1"/>
</dbReference>
<dbReference type="InterPro" id="IPR000595">
    <property type="entry name" value="cNMP-bd_dom"/>
</dbReference>
<dbReference type="InterPro" id="IPR018490">
    <property type="entry name" value="cNMP-bd_dom_sf"/>
</dbReference>
<feature type="domain" description="HTH crp-type" evidence="5">
    <location>
        <begin position="166"/>
        <end position="234"/>
    </location>
</feature>
<evidence type="ECO:0000259" key="5">
    <source>
        <dbReference type="PROSITE" id="PS51063"/>
    </source>
</evidence>
<dbReference type="PROSITE" id="PS51063">
    <property type="entry name" value="HTH_CRP_2"/>
    <property type="match status" value="1"/>
</dbReference>
<dbReference type="Pfam" id="PF13545">
    <property type="entry name" value="HTH_Crp_2"/>
    <property type="match status" value="1"/>
</dbReference>
<protein>
    <submittedName>
        <fullName evidence="6">Transcriptional regulator</fullName>
    </submittedName>
</protein>
<evidence type="ECO:0000256" key="2">
    <source>
        <dbReference type="ARBA" id="ARBA00023125"/>
    </source>
</evidence>
<comment type="caution">
    <text evidence="6">The sequence shown here is derived from an EMBL/GenBank/DDBJ whole genome shotgun (WGS) entry which is preliminary data.</text>
</comment>
<evidence type="ECO:0000259" key="4">
    <source>
        <dbReference type="PROSITE" id="PS50042"/>
    </source>
</evidence>
<keyword evidence="2" id="KW-0238">DNA-binding</keyword>
<name>A0A2T1HSZ5_9HYPH</name>
<dbReference type="AlphaFoldDB" id="A0A2T1HSZ5"/>
<evidence type="ECO:0000256" key="1">
    <source>
        <dbReference type="ARBA" id="ARBA00023015"/>
    </source>
</evidence>
<evidence type="ECO:0000256" key="3">
    <source>
        <dbReference type="ARBA" id="ARBA00023163"/>
    </source>
</evidence>
<sequence>MLRGHICIVTLCRNSIRFPVATAVIELIKGAPLFEGLGEEALMSLTQGSFVQRYPSNVALFDEGETSPFVYVLLEGQIERFSTHRGRESGLGFIYPSAAFILSCAITQTPNTFSARTLSNSRFVLVPAQNVRTLFGANLQFARNVARDIADCEQEVMAELKNQKLRTMAERLANWILLNVPGDAQGQWTRLPMSKQALALYLGTTPENLWRSFVALEPHGVGVRRREVLVSDFGKLIEFAGPNPLIDRRPRQALAGPELAATD</sequence>
<dbReference type="InterPro" id="IPR036388">
    <property type="entry name" value="WH-like_DNA-bd_sf"/>
</dbReference>
<evidence type="ECO:0000313" key="7">
    <source>
        <dbReference type="Proteomes" id="UP000239772"/>
    </source>
</evidence>
<dbReference type="GO" id="GO:0003677">
    <property type="term" value="F:DNA binding"/>
    <property type="evidence" value="ECO:0007669"/>
    <property type="project" value="UniProtKB-KW"/>
</dbReference>
<dbReference type="PROSITE" id="PS50042">
    <property type="entry name" value="CNMP_BINDING_3"/>
    <property type="match status" value="1"/>
</dbReference>
<dbReference type="InterPro" id="IPR012318">
    <property type="entry name" value="HTH_CRP"/>
</dbReference>
<evidence type="ECO:0000313" key="6">
    <source>
        <dbReference type="EMBL" id="PSC04770.1"/>
    </source>
</evidence>
<dbReference type="InterPro" id="IPR036390">
    <property type="entry name" value="WH_DNA-bd_sf"/>
</dbReference>
<dbReference type="Pfam" id="PF00027">
    <property type="entry name" value="cNMP_binding"/>
    <property type="match status" value="1"/>
</dbReference>
<dbReference type="SMART" id="SM00100">
    <property type="entry name" value="cNMP"/>
    <property type="match status" value="1"/>
</dbReference>
<dbReference type="CDD" id="cd00038">
    <property type="entry name" value="CAP_ED"/>
    <property type="match status" value="1"/>
</dbReference>
<proteinExistence type="predicted"/>
<reference evidence="7" key="1">
    <citation type="submission" date="2018-03" db="EMBL/GenBank/DDBJ databases">
        <authorList>
            <person name="Sun L."/>
            <person name="Liu H."/>
            <person name="Chen W."/>
            <person name="Huang K."/>
            <person name="Liu W."/>
            <person name="Gao X."/>
        </authorList>
    </citation>
    <scope>NUCLEOTIDE SEQUENCE [LARGE SCALE GENOMIC DNA]</scope>
    <source>
        <strain evidence="7">SH9</strain>
    </source>
</reference>
<accession>A0A2T1HSZ5</accession>
<keyword evidence="3" id="KW-0804">Transcription</keyword>
<dbReference type="SUPFAM" id="SSF51206">
    <property type="entry name" value="cAMP-binding domain-like"/>
    <property type="match status" value="1"/>
</dbReference>
<feature type="domain" description="Cyclic nucleotide-binding" evidence="4">
    <location>
        <begin position="33"/>
        <end position="152"/>
    </location>
</feature>
<organism evidence="6 7">
    <name type="scientific">Alsobacter soli</name>
    <dbReference type="NCBI Taxonomy" id="2109933"/>
    <lineage>
        <taxon>Bacteria</taxon>
        <taxon>Pseudomonadati</taxon>
        <taxon>Pseudomonadota</taxon>
        <taxon>Alphaproteobacteria</taxon>
        <taxon>Hyphomicrobiales</taxon>
        <taxon>Alsobacteraceae</taxon>
        <taxon>Alsobacter</taxon>
    </lineage>
</organism>
<dbReference type="InterPro" id="IPR014710">
    <property type="entry name" value="RmlC-like_jellyroll"/>
</dbReference>
<dbReference type="Gene3D" id="1.10.10.10">
    <property type="entry name" value="Winged helix-like DNA-binding domain superfamily/Winged helix DNA-binding domain"/>
    <property type="match status" value="1"/>
</dbReference>